<name>A0A2P8ET33_9RHOB</name>
<comment type="caution">
    <text evidence="1">The sequence shown here is derived from an EMBL/GenBank/DDBJ whole genome shotgun (WGS) entry which is preliminary data.</text>
</comment>
<accession>A0A2P8ET33</accession>
<gene>
    <name evidence="1" type="ORF">CLV88_1384</name>
</gene>
<dbReference type="EMBL" id="PYGJ01000038">
    <property type="protein sequence ID" value="PSL12640.1"/>
    <property type="molecule type" value="Genomic_DNA"/>
</dbReference>
<organism evidence="1 2">
    <name type="scientific">Shimia abyssi</name>
    <dbReference type="NCBI Taxonomy" id="1662395"/>
    <lineage>
        <taxon>Bacteria</taxon>
        <taxon>Pseudomonadati</taxon>
        <taxon>Pseudomonadota</taxon>
        <taxon>Alphaproteobacteria</taxon>
        <taxon>Rhodobacterales</taxon>
        <taxon>Roseobacteraceae</taxon>
    </lineage>
</organism>
<keyword evidence="2" id="KW-1185">Reference proteome</keyword>
<dbReference type="AlphaFoldDB" id="A0A2P8ET33"/>
<evidence type="ECO:0000313" key="1">
    <source>
        <dbReference type="EMBL" id="PSL12640.1"/>
    </source>
</evidence>
<dbReference type="Proteomes" id="UP000240418">
    <property type="component" value="Unassembled WGS sequence"/>
</dbReference>
<protein>
    <submittedName>
        <fullName evidence="1">Uncharacterized protein</fullName>
    </submittedName>
</protein>
<reference evidence="1 2" key="1">
    <citation type="submission" date="2018-03" db="EMBL/GenBank/DDBJ databases">
        <title>Genomic Encyclopedia of Archaeal and Bacterial Type Strains, Phase II (KMG-II): from individual species to whole genera.</title>
        <authorList>
            <person name="Goeker M."/>
        </authorList>
    </citation>
    <scope>NUCLEOTIDE SEQUENCE [LARGE SCALE GENOMIC DNA]</scope>
    <source>
        <strain evidence="1 2">DSM 100673</strain>
    </source>
</reference>
<sequence length="228" mass="25860">MRYKKDDLDAQKKDFELIAADLEVPLTKREFFLDQALRISDLSRILQQRARYPNDIKNAISGKSLAPANRSLKKTIALLREQRDSFLFLATPDIHWKLVQLLDHTSTRTGFPGFNFGSTENETGSGKNSYTSDMFIGLLALLQEWLEEELTSGKESVGGRPRNERRFGLLLEVFILHNTVFDHPATSAPGGTYSHMCHLLFESFGESTVGLEEAIKRFQKPRRPAATE</sequence>
<dbReference type="RefSeq" id="WP_106610693.1">
    <property type="nucleotide sequence ID" value="NZ_PYGJ01000038.1"/>
</dbReference>
<proteinExistence type="predicted"/>
<evidence type="ECO:0000313" key="2">
    <source>
        <dbReference type="Proteomes" id="UP000240418"/>
    </source>
</evidence>